<dbReference type="Proteomes" id="UP001299068">
    <property type="component" value="Unassembled WGS sequence"/>
</dbReference>
<keyword evidence="3" id="KW-1185">Reference proteome</keyword>
<evidence type="ECO:0000313" key="3">
    <source>
        <dbReference type="Proteomes" id="UP001299068"/>
    </source>
</evidence>
<keyword evidence="1" id="KW-0472">Membrane</keyword>
<evidence type="ECO:0000313" key="2">
    <source>
        <dbReference type="EMBL" id="MBY0756300.1"/>
    </source>
</evidence>
<feature type="transmembrane region" description="Helical" evidence="1">
    <location>
        <begin position="62"/>
        <end position="83"/>
    </location>
</feature>
<name>A0ABS7KZR0_CLOSR</name>
<sequence>MLNNLLVKASGTDVFQQMETIGKDFLKNMQSLGWICLALALAVAGFSWIWGGREGMQKAKPIIVGGIVGFIFIMGANAFATYFKGSITF</sequence>
<feature type="transmembrane region" description="Helical" evidence="1">
    <location>
        <begin position="32"/>
        <end position="50"/>
    </location>
</feature>
<dbReference type="EMBL" id="JAIKTU010000010">
    <property type="protein sequence ID" value="MBY0756300.1"/>
    <property type="molecule type" value="Genomic_DNA"/>
</dbReference>
<evidence type="ECO:0008006" key="4">
    <source>
        <dbReference type="Google" id="ProtNLM"/>
    </source>
</evidence>
<reference evidence="2 3" key="1">
    <citation type="journal article" date="2021" name="Cell Host Microbe">
        <title>in vivo commensal control of Clostridioides difficile virulence.</title>
        <authorList>
            <person name="Girinathan B.P."/>
            <person name="Dibenedetto N."/>
            <person name="Worley J.N."/>
            <person name="Peltier J."/>
            <person name="Arrieta-Ortiz M.L."/>
            <person name="Rupa Christinal Immanuel S."/>
            <person name="Lavin R."/>
            <person name="Delaney M.L."/>
            <person name="Cummins C."/>
            <person name="Hoffmann M."/>
            <person name="Luo Y."/>
            <person name="Gonzalez-Escalona N."/>
            <person name="Allard M."/>
            <person name="Onderdonk A.B."/>
            <person name="Gerber G.K."/>
            <person name="Sonenshein A.L."/>
            <person name="Baliga N."/>
            <person name="Dupuy B."/>
            <person name="Bry L."/>
        </authorList>
    </citation>
    <scope>NUCLEOTIDE SEQUENCE [LARGE SCALE GENOMIC DNA]</scope>
    <source>
        <strain evidence="2 3">DSM 599</strain>
    </source>
</reference>
<evidence type="ECO:0000256" key="1">
    <source>
        <dbReference type="SAM" id="Phobius"/>
    </source>
</evidence>
<proteinExistence type="predicted"/>
<dbReference type="RefSeq" id="WP_221861561.1">
    <property type="nucleotide sequence ID" value="NZ_JAIKTU010000010.1"/>
</dbReference>
<accession>A0ABS7KZR0</accession>
<organism evidence="2 3">
    <name type="scientific">Clostridium sardiniense</name>
    <name type="common">Clostridium absonum</name>
    <dbReference type="NCBI Taxonomy" id="29369"/>
    <lineage>
        <taxon>Bacteria</taxon>
        <taxon>Bacillati</taxon>
        <taxon>Bacillota</taxon>
        <taxon>Clostridia</taxon>
        <taxon>Eubacteriales</taxon>
        <taxon>Clostridiaceae</taxon>
        <taxon>Clostridium</taxon>
    </lineage>
</organism>
<keyword evidence="1" id="KW-1133">Transmembrane helix</keyword>
<protein>
    <recommendedName>
        <fullName evidence="4">Conjugal transfer protein TrbC</fullName>
    </recommendedName>
</protein>
<comment type="caution">
    <text evidence="2">The sequence shown here is derived from an EMBL/GenBank/DDBJ whole genome shotgun (WGS) entry which is preliminary data.</text>
</comment>
<gene>
    <name evidence="2" type="ORF">K5V21_12665</name>
</gene>
<keyword evidence="1" id="KW-0812">Transmembrane</keyword>